<keyword evidence="3" id="KW-1185">Reference proteome</keyword>
<dbReference type="Gene3D" id="1.10.260.40">
    <property type="entry name" value="lambda repressor-like DNA-binding domains"/>
    <property type="match status" value="1"/>
</dbReference>
<dbReference type="GO" id="GO:0003677">
    <property type="term" value="F:DNA binding"/>
    <property type="evidence" value="ECO:0007669"/>
    <property type="project" value="InterPro"/>
</dbReference>
<sequence length="154" mass="18006">MLSQGLTVSKLARKIDVSHTTVNRHLASSKISLDYLSKYSNALDCTENWLRYGIERTEIFDEKKLEKAVSFIKKTSIDSHSLELTIKALVNINTNFPTKLDEKELVTFCISLYYELSQLERKKQKEKQYNKRLTNQLECIVNSVQKDIKEIKEW</sequence>
<dbReference type="InterPro" id="IPR010982">
    <property type="entry name" value="Lambda_DNA-bd_dom_sf"/>
</dbReference>
<evidence type="ECO:0000313" key="3">
    <source>
        <dbReference type="Proteomes" id="UP000422232"/>
    </source>
</evidence>
<dbReference type="PROSITE" id="PS50943">
    <property type="entry name" value="HTH_CROC1"/>
    <property type="match status" value="1"/>
</dbReference>
<proteinExistence type="predicted"/>
<name>A0A9Q6PSQ3_PISSA</name>
<dbReference type="Proteomes" id="UP000422232">
    <property type="component" value="Chromosome"/>
</dbReference>
<dbReference type="SUPFAM" id="SSF47413">
    <property type="entry name" value="lambda repressor-like DNA-binding domains"/>
    <property type="match status" value="1"/>
</dbReference>
<dbReference type="InterPro" id="IPR001387">
    <property type="entry name" value="Cro/C1-type_HTH"/>
</dbReference>
<dbReference type="CDD" id="cd00093">
    <property type="entry name" value="HTH_XRE"/>
    <property type="match status" value="1"/>
</dbReference>
<reference evidence="2 3" key="1">
    <citation type="submission" date="2019-04" db="EMBL/GenBank/DDBJ databases">
        <title>Complete genome sequencing of Piscirickettsia salmonis strain Psal-009.</title>
        <authorList>
            <person name="Schober I."/>
            <person name="Bunk B."/>
            <person name="Sproer C."/>
            <person name="Carril G.P."/>
            <person name="Riedel T."/>
            <person name="Flores-Herrera P.A."/>
            <person name="Nourdin-Galindo G."/>
            <person name="Marshall S.H."/>
            <person name="Overmann J."/>
        </authorList>
    </citation>
    <scope>NUCLEOTIDE SEQUENCE [LARGE SCALE GENOMIC DNA]</scope>
    <source>
        <strain evidence="2 3">Psal-009</strain>
    </source>
</reference>
<dbReference type="EMBL" id="CP038908">
    <property type="protein sequence ID" value="QGO04631.1"/>
    <property type="molecule type" value="Genomic_DNA"/>
</dbReference>
<evidence type="ECO:0000313" key="2">
    <source>
        <dbReference type="EMBL" id="QGO04631.1"/>
    </source>
</evidence>
<evidence type="ECO:0000259" key="1">
    <source>
        <dbReference type="PROSITE" id="PS50943"/>
    </source>
</evidence>
<accession>A0A9Q6PSQ3</accession>
<gene>
    <name evidence="2" type="ORF">Psal009_00501</name>
</gene>
<organism evidence="2 3">
    <name type="scientific">Piscirickettsia salmonis</name>
    <dbReference type="NCBI Taxonomy" id="1238"/>
    <lineage>
        <taxon>Bacteria</taxon>
        <taxon>Pseudomonadati</taxon>
        <taxon>Pseudomonadota</taxon>
        <taxon>Gammaproteobacteria</taxon>
        <taxon>Thiotrichales</taxon>
        <taxon>Piscirickettsiaceae</taxon>
        <taxon>Piscirickettsia</taxon>
    </lineage>
</organism>
<feature type="domain" description="HTH cro/C1-type" evidence="1">
    <location>
        <begin position="3"/>
        <end position="50"/>
    </location>
</feature>
<dbReference type="AlphaFoldDB" id="A0A9Q6PSQ3"/>
<dbReference type="Pfam" id="PF01381">
    <property type="entry name" value="HTH_3"/>
    <property type="match status" value="1"/>
</dbReference>
<protein>
    <submittedName>
        <fullName evidence="2">Helix-turn-helix protein</fullName>
    </submittedName>
</protein>